<gene>
    <name evidence="2" type="ORF">Mal48_07660</name>
</gene>
<accession>A0A517QIQ1</accession>
<dbReference type="AlphaFoldDB" id="A0A517QIQ1"/>
<name>A0A517QIQ1_9PLAN</name>
<sequence length="97" mass="11149">MCRPTNFGEAGGSVDKQYLLMKGPKQIQRDIRLEQFARPCAREERISPELILKPELVLSNTEKSHHFISFRTGSSKNAVRHKEDPASQFERCPSVRH</sequence>
<dbReference type="KEGG" id="tpol:Mal48_07660"/>
<dbReference type="Proteomes" id="UP000315724">
    <property type="component" value="Chromosome"/>
</dbReference>
<organism evidence="2 3">
    <name type="scientific">Thalassoglobus polymorphus</name>
    <dbReference type="NCBI Taxonomy" id="2527994"/>
    <lineage>
        <taxon>Bacteria</taxon>
        <taxon>Pseudomonadati</taxon>
        <taxon>Planctomycetota</taxon>
        <taxon>Planctomycetia</taxon>
        <taxon>Planctomycetales</taxon>
        <taxon>Planctomycetaceae</taxon>
        <taxon>Thalassoglobus</taxon>
    </lineage>
</organism>
<evidence type="ECO:0000313" key="3">
    <source>
        <dbReference type="Proteomes" id="UP000315724"/>
    </source>
</evidence>
<protein>
    <submittedName>
        <fullName evidence="2">Uncharacterized protein</fullName>
    </submittedName>
</protein>
<reference evidence="2 3" key="1">
    <citation type="submission" date="2019-02" db="EMBL/GenBank/DDBJ databases">
        <title>Deep-cultivation of Planctomycetes and their phenomic and genomic characterization uncovers novel biology.</title>
        <authorList>
            <person name="Wiegand S."/>
            <person name="Jogler M."/>
            <person name="Boedeker C."/>
            <person name="Pinto D."/>
            <person name="Vollmers J."/>
            <person name="Rivas-Marin E."/>
            <person name="Kohn T."/>
            <person name="Peeters S.H."/>
            <person name="Heuer A."/>
            <person name="Rast P."/>
            <person name="Oberbeckmann S."/>
            <person name="Bunk B."/>
            <person name="Jeske O."/>
            <person name="Meyerdierks A."/>
            <person name="Storesund J.E."/>
            <person name="Kallscheuer N."/>
            <person name="Luecker S."/>
            <person name="Lage O.M."/>
            <person name="Pohl T."/>
            <person name="Merkel B.J."/>
            <person name="Hornburger P."/>
            <person name="Mueller R.-W."/>
            <person name="Bruemmer F."/>
            <person name="Labrenz M."/>
            <person name="Spormann A.M."/>
            <person name="Op den Camp H."/>
            <person name="Overmann J."/>
            <person name="Amann R."/>
            <person name="Jetten M.S.M."/>
            <person name="Mascher T."/>
            <person name="Medema M.H."/>
            <person name="Devos D.P."/>
            <person name="Kaster A.-K."/>
            <person name="Ovreas L."/>
            <person name="Rohde M."/>
            <person name="Galperin M.Y."/>
            <person name="Jogler C."/>
        </authorList>
    </citation>
    <scope>NUCLEOTIDE SEQUENCE [LARGE SCALE GENOMIC DNA]</scope>
    <source>
        <strain evidence="2 3">Mal48</strain>
    </source>
</reference>
<evidence type="ECO:0000313" key="2">
    <source>
        <dbReference type="EMBL" id="QDT31532.1"/>
    </source>
</evidence>
<feature type="region of interest" description="Disordered" evidence="1">
    <location>
        <begin position="73"/>
        <end position="97"/>
    </location>
</feature>
<proteinExistence type="predicted"/>
<evidence type="ECO:0000256" key="1">
    <source>
        <dbReference type="SAM" id="MobiDB-lite"/>
    </source>
</evidence>
<dbReference type="EMBL" id="CP036267">
    <property type="protein sequence ID" value="QDT31532.1"/>
    <property type="molecule type" value="Genomic_DNA"/>
</dbReference>
<keyword evidence="3" id="KW-1185">Reference proteome</keyword>